<accession>A0A316E980</accession>
<keyword evidence="3" id="KW-1185">Reference proteome</keyword>
<dbReference type="InterPro" id="IPR007485">
    <property type="entry name" value="LPS_assembly_LptE"/>
</dbReference>
<keyword evidence="1" id="KW-1133">Transmembrane helix</keyword>
<dbReference type="AlphaFoldDB" id="A0A316E980"/>
<dbReference type="GO" id="GO:0043165">
    <property type="term" value="P:Gram-negative-bacterium-type cell outer membrane assembly"/>
    <property type="evidence" value="ECO:0007669"/>
    <property type="project" value="InterPro"/>
</dbReference>
<dbReference type="GO" id="GO:0019867">
    <property type="term" value="C:outer membrane"/>
    <property type="evidence" value="ECO:0007669"/>
    <property type="project" value="InterPro"/>
</dbReference>
<evidence type="ECO:0000313" key="3">
    <source>
        <dbReference type="Proteomes" id="UP000245489"/>
    </source>
</evidence>
<keyword evidence="1" id="KW-0812">Transmembrane</keyword>
<organism evidence="2 3">
    <name type="scientific">Arcicella aurantiaca</name>
    <dbReference type="NCBI Taxonomy" id="591202"/>
    <lineage>
        <taxon>Bacteria</taxon>
        <taxon>Pseudomonadati</taxon>
        <taxon>Bacteroidota</taxon>
        <taxon>Cytophagia</taxon>
        <taxon>Cytophagales</taxon>
        <taxon>Flectobacillaceae</taxon>
        <taxon>Arcicella</taxon>
    </lineage>
</organism>
<reference evidence="2 3" key="1">
    <citation type="submission" date="2018-05" db="EMBL/GenBank/DDBJ databases">
        <title>Genomic Encyclopedia of Archaeal and Bacterial Type Strains, Phase II (KMG-II): from individual species to whole genera.</title>
        <authorList>
            <person name="Goeker M."/>
        </authorList>
    </citation>
    <scope>NUCLEOTIDE SEQUENCE [LARGE SCALE GENOMIC DNA]</scope>
    <source>
        <strain evidence="2 3">DSM 22214</strain>
    </source>
</reference>
<proteinExistence type="predicted"/>
<protein>
    <submittedName>
        <fullName evidence="2">Lipopolysaccharide assembly protein</fullName>
    </submittedName>
</protein>
<comment type="caution">
    <text evidence="2">The sequence shown here is derived from an EMBL/GenBank/DDBJ whole genome shotgun (WGS) entry which is preliminary data.</text>
</comment>
<dbReference type="EMBL" id="QGGO01000011">
    <property type="protein sequence ID" value="PWK26535.1"/>
    <property type="molecule type" value="Genomic_DNA"/>
</dbReference>
<feature type="transmembrane region" description="Helical" evidence="1">
    <location>
        <begin position="36"/>
        <end position="56"/>
    </location>
</feature>
<name>A0A316E980_9BACT</name>
<dbReference type="Pfam" id="PF04390">
    <property type="entry name" value="LptE"/>
    <property type="match status" value="1"/>
</dbReference>
<evidence type="ECO:0000313" key="2">
    <source>
        <dbReference type="EMBL" id="PWK26535.1"/>
    </source>
</evidence>
<dbReference type="Proteomes" id="UP000245489">
    <property type="component" value="Unassembled WGS sequence"/>
</dbReference>
<keyword evidence="1" id="KW-0472">Membrane</keyword>
<sequence length="198" mass="22582">MILRKSNTVISYQLSVISYQFMLNKIKNIFFKVKKFTVYCLLFTVYCSLISCYTFRGASLDPNLKTIQIQNFAFQTAGGPANLSLTFNEKMKEYFQRNTSLKTTNVNPDLMFEGAITGFTVEAKAPTSDDKGGLNRLTITIQVKFSNAKDENKNYDQEFSFYQDFAQTQTITAVQGELIPKILDQIILDIFNKTAGEW</sequence>
<evidence type="ECO:0000256" key="1">
    <source>
        <dbReference type="SAM" id="Phobius"/>
    </source>
</evidence>
<gene>
    <name evidence="2" type="ORF">LV89_02383</name>
</gene>